<accession>A0A165PYZ0</accession>
<dbReference type="GO" id="GO:0070007">
    <property type="term" value="F:glutamic-type endopeptidase activity"/>
    <property type="evidence" value="ECO:0007669"/>
    <property type="project" value="InterPro"/>
</dbReference>
<gene>
    <name evidence="3" type="ORF">DAEQUDRAFT_727452</name>
</gene>
<protein>
    <recommendedName>
        <fullName evidence="5">Aspergillopepsin</fullName>
    </recommendedName>
</protein>
<dbReference type="CDD" id="cd13426">
    <property type="entry name" value="Peptidase_G1"/>
    <property type="match status" value="1"/>
</dbReference>
<dbReference type="InterPro" id="IPR038656">
    <property type="entry name" value="Peptidase_G1_sf"/>
</dbReference>
<sequence>MCPFHRPRIVGSPFALSPSRVAYKAGPSARPAPQVPSGPTARSSLPPAPTQHPRPRAAMFATALLTSVLLAAAAAAAPSDSRLAQRVASRRSGTRLTRPLQAIDTPALTNSSNVEYSSNWAGAVYDSYPSGSFTAVTGTFTVPTPSDGSGSDSSYSASAWVGIDGDTCSTAILQTGVDFTIDSGSVSYDAWYEWYPDYAYDFSGISFSAGDTVTVTVTASSTTSGTAVIENVTSGQKVSQDITSSSALCEENAEWIVEDYEEDGGLVPFANFGTVTFTSAEATTTSGTVGPDGATLIDIQQDGTTLTDVSTDSSSVTVSYV</sequence>
<evidence type="ECO:0000313" key="3">
    <source>
        <dbReference type="EMBL" id="KZT68799.1"/>
    </source>
</evidence>
<name>A0A165PYZ0_9APHY</name>
<dbReference type="PANTHER" id="PTHR37536:SF1">
    <property type="entry name" value="ASPERGILLOPEPSIN, PUTAITVE (AFU_ORTHOLOGUE AFUA_7G01200)"/>
    <property type="match status" value="1"/>
</dbReference>
<feature type="active site" description="Proton acceptor" evidence="1">
    <location>
        <position position="258"/>
    </location>
</feature>
<dbReference type="AlphaFoldDB" id="A0A165PYZ0"/>
<evidence type="ECO:0000256" key="2">
    <source>
        <dbReference type="SAM" id="MobiDB-lite"/>
    </source>
</evidence>
<dbReference type="Gene3D" id="2.60.120.700">
    <property type="entry name" value="Peptidase G1"/>
    <property type="match status" value="1"/>
</dbReference>
<dbReference type="SUPFAM" id="SSF49899">
    <property type="entry name" value="Concanavalin A-like lectins/glucanases"/>
    <property type="match status" value="1"/>
</dbReference>
<dbReference type="EMBL" id="KV429063">
    <property type="protein sequence ID" value="KZT68799.1"/>
    <property type="molecule type" value="Genomic_DNA"/>
</dbReference>
<dbReference type="PANTHER" id="PTHR37536">
    <property type="entry name" value="PUTATIVE (AFU_ORTHOLOGUE AFUA_3G02970)-RELATED"/>
    <property type="match status" value="1"/>
</dbReference>
<reference evidence="3 4" key="1">
    <citation type="journal article" date="2016" name="Mol. Biol. Evol.">
        <title>Comparative Genomics of Early-Diverging Mushroom-Forming Fungi Provides Insights into the Origins of Lignocellulose Decay Capabilities.</title>
        <authorList>
            <person name="Nagy L.G."/>
            <person name="Riley R."/>
            <person name="Tritt A."/>
            <person name="Adam C."/>
            <person name="Daum C."/>
            <person name="Floudas D."/>
            <person name="Sun H."/>
            <person name="Yadav J.S."/>
            <person name="Pangilinan J."/>
            <person name="Larsson K.H."/>
            <person name="Matsuura K."/>
            <person name="Barry K."/>
            <person name="Labutti K."/>
            <person name="Kuo R."/>
            <person name="Ohm R.A."/>
            <person name="Bhattacharya S.S."/>
            <person name="Shirouzu T."/>
            <person name="Yoshinaga Y."/>
            <person name="Martin F.M."/>
            <person name="Grigoriev I.V."/>
            <person name="Hibbett D.S."/>
        </authorList>
    </citation>
    <scope>NUCLEOTIDE SEQUENCE [LARGE SCALE GENOMIC DNA]</scope>
    <source>
        <strain evidence="3 4">L-15889</strain>
    </source>
</reference>
<dbReference type="InterPro" id="IPR000250">
    <property type="entry name" value="Peptidase_G1"/>
</dbReference>
<evidence type="ECO:0008006" key="5">
    <source>
        <dbReference type="Google" id="ProtNLM"/>
    </source>
</evidence>
<dbReference type="Proteomes" id="UP000076727">
    <property type="component" value="Unassembled WGS sequence"/>
</dbReference>
<organism evidence="3 4">
    <name type="scientific">Daedalea quercina L-15889</name>
    <dbReference type="NCBI Taxonomy" id="1314783"/>
    <lineage>
        <taxon>Eukaryota</taxon>
        <taxon>Fungi</taxon>
        <taxon>Dikarya</taxon>
        <taxon>Basidiomycota</taxon>
        <taxon>Agaricomycotina</taxon>
        <taxon>Agaricomycetes</taxon>
        <taxon>Polyporales</taxon>
        <taxon>Fomitopsis</taxon>
    </lineage>
</organism>
<evidence type="ECO:0000256" key="1">
    <source>
        <dbReference type="PIRSR" id="PIRSR600250-50"/>
    </source>
</evidence>
<dbReference type="OrthoDB" id="2862635at2759"/>
<evidence type="ECO:0000313" key="4">
    <source>
        <dbReference type="Proteomes" id="UP000076727"/>
    </source>
</evidence>
<dbReference type="InterPro" id="IPR013320">
    <property type="entry name" value="ConA-like_dom_sf"/>
</dbReference>
<feature type="region of interest" description="Disordered" evidence="2">
    <location>
        <begin position="25"/>
        <end position="54"/>
    </location>
</feature>
<dbReference type="GO" id="GO:0006508">
    <property type="term" value="P:proteolysis"/>
    <property type="evidence" value="ECO:0007669"/>
    <property type="project" value="InterPro"/>
</dbReference>
<keyword evidence="4" id="KW-1185">Reference proteome</keyword>
<proteinExistence type="predicted"/>
<dbReference type="STRING" id="1314783.A0A165PYZ0"/>
<dbReference type="PRINTS" id="PR00977">
    <property type="entry name" value="SCYTLDPTASE"/>
</dbReference>
<dbReference type="Pfam" id="PF01828">
    <property type="entry name" value="Peptidase_A4"/>
    <property type="match status" value="1"/>
</dbReference>